<dbReference type="Gramene" id="Ma01_t00770.1">
    <property type="protein sequence ID" value="Ma01_p00770.1"/>
    <property type="gene ID" value="Ma01_g00770"/>
</dbReference>
<dbReference type="InParanoid" id="A0A804HNV7"/>
<feature type="transmembrane region" description="Helical" evidence="1">
    <location>
        <begin position="74"/>
        <end position="94"/>
    </location>
</feature>
<keyword evidence="1" id="KW-1133">Transmembrane helix</keyword>
<evidence type="ECO:0000256" key="2">
    <source>
        <dbReference type="SAM" id="SignalP"/>
    </source>
</evidence>
<evidence type="ECO:0000313" key="3">
    <source>
        <dbReference type="EMBL" id="CAG1858175.1"/>
    </source>
</evidence>
<organism evidence="4 5">
    <name type="scientific">Musa acuminata subsp. malaccensis</name>
    <name type="common">Wild banana</name>
    <name type="synonym">Musa malaccensis</name>
    <dbReference type="NCBI Taxonomy" id="214687"/>
    <lineage>
        <taxon>Eukaryota</taxon>
        <taxon>Viridiplantae</taxon>
        <taxon>Streptophyta</taxon>
        <taxon>Embryophyta</taxon>
        <taxon>Tracheophyta</taxon>
        <taxon>Spermatophyta</taxon>
        <taxon>Magnoliopsida</taxon>
        <taxon>Liliopsida</taxon>
        <taxon>Zingiberales</taxon>
        <taxon>Musaceae</taxon>
        <taxon>Musa</taxon>
    </lineage>
</organism>
<evidence type="ECO:0000313" key="4">
    <source>
        <dbReference type="EnsemblPlants" id="Ma01_p00770.1"/>
    </source>
</evidence>
<reference evidence="3" key="1">
    <citation type="submission" date="2021-03" db="EMBL/GenBank/DDBJ databases">
        <authorList>
            <consortium name="Genoscope - CEA"/>
            <person name="William W."/>
        </authorList>
    </citation>
    <scope>NUCLEOTIDE SEQUENCE</scope>
    <source>
        <strain evidence="3">Doubled-haploid Pahang</strain>
    </source>
</reference>
<dbReference type="EnsemblPlants" id="Ma01_t00770.1">
    <property type="protein sequence ID" value="Ma01_p00770.1"/>
    <property type="gene ID" value="Ma01_g00770"/>
</dbReference>
<proteinExistence type="predicted"/>
<keyword evidence="2" id="KW-0732">Signal</keyword>
<reference evidence="4" key="2">
    <citation type="submission" date="2021-05" db="UniProtKB">
        <authorList>
            <consortium name="EnsemblPlants"/>
        </authorList>
    </citation>
    <scope>IDENTIFICATION</scope>
    <source>
        <strain evidence="4">subsp. malaccensis</strain>
    </source>
</reference>
<keyword evidence="5" id="KW-1185">Reference proteome</keyword>
<sequence>MLMIHITLIIMSLFNTHRCLVPDLEKASHSCTLSPTFAPGHGLVLLIPGARVSRMVFLQNGASCSRFHIFRWEIMFLVSIFSWMMMMIVMVVVVDSAPSKW</sequence>
<feature type="chain" id="PRO_5036407652" evidence="2">
    <location>
        <begin position="20"/>
        <end position="101"/>
    </location>
</feature>
<dbReference type="Proteomes" id="UP000012960">
    <property type="component" value="Unplaced"/>
</dbReference>
<dbReference type="EMBL" id="HG996466">
    <property type="protein sequence ID" value="CAG1858175.1"/>
    <property type="molecule type" value="Genomic_DNA"/>
</dbReference>
<gene>
    <name evidence="3" type="ORF">GSMUA_284700.1</name>
</gene>
<evidence type="ECO:0000256" key="1">
    <source>
        <dbReference type="SAM" id="Phobius"/>
    </source>
</evidence>
<name>A0A804HNV7_MUSAM</name>
<dbReference type="AlphaFoldDB" id="A0A804HNV7"/>
<accession>A0A804HNV7</accession>
<feature type="signal peptide" evidence="2">
    <location>
        <begin position="1"/>
        <end position="19"/>
    </location>
</feature>
<evidence type="ECO:0000313" key="5">
    <source>
        <dbReference type="Proteomes" id="UP000012960"/>
    </source>
</evidence>
<keyword evidence="1" id="KW-0472">Membrane</keyword>
<protein>
    <submittedName>
        <fullName evidence="3">(wild Malaysian banana) hypothetical protein</fullName>
    </submittedName>
</protein>
<keyword evidence="1" id="KW-0812">Transmembrane</keyword>